<sequence>MPHKASHSVDSISSLSSLSSLSSESSVQLYEKRLKPEISAIQNSSATLQELVDTATNTVNEVFAVNPKSIFTYKGADGGVSVHLDKVMLAMLAFAGDCGGESGQRYVAAAISSCLKEEDVVGALAGLGITWLTHLLFVFKASRGHANQLNKTPSEVATPTIDVTVTHLMEGVGPRQKSFRDDVIKRDGYACILTGSQDNAHPKPAEDIPILRLEAAHILCRGVGRFDKDKASDSYQSALTTFDILRNFTRLPARTLEELSAELDHPSNGVTLELNCHVAFDNFYWCLKKTEIEDVYDLEVLRPQSLPKKPEFSRITFEDRSKNFSDPTRNLRRKHPIDLPNARYIEIHAAIAGILHMSGAGKFFDELLDNDKEDRDKVSGVRCWPELEKLMEERSLRDSLTESFQLARVH</sequence>
<dbReference type="OrthoDB" id="3163863at2759"/>
<organism evidence="2 3">
    <name type="scientific">Psilocybe cf. subviscida</name>
    <dbReference type="NCBI Taxonomy" id="2480587"/>
    <lineage>
        <taxon>Eukaryota</taxon>
        <taxon>Fungi</taxon>
        <taxon>Dikarya</taxon>
        <taxon>Basidiomycota</taxon>
        <taxon>Agaricomycotina</taxon>
        <taxon>Agaricomycetes</taxon>
        <taxon>Agaricomycetidae</taxon>
        <taxon>Agaricales</taxon>
        <taxon>Agaricineae</taxon>
        <taxon>Strophariaceae</taxon>
        <taxon>Psilocybe</taxon>
    </lineage>
</organism>
<proteinExistence type="predicted"/>
<dbReference type="AlphaFoldDB" id="A0A8H5BKT6"/>
<name>A0A8H5BKT6_9AGAR</name>
<dbReference type="EMBL" id="JAACJJ010000015">
    <property type="protein sequence ID" value="KAF5325234.1"/>
    <property type="molecule type" value="Genomic_DNA"/>
</dbReference>
<dbReference type="InterPro" id="IPR003615">
    <property type="entry name" value="HNH_nuc"/>
</dbReference>
<evidence type="ECO:0000313" key="3">
    <source>
        <dbReference type="Proteomes" id="UP000567179"/>
    </source>
</evidence>
<dbReference type="Proteomes" id="UP000567179">
    <property type="component" value="Unassembled WGS sequence"/>
</dbReference>
<dbReference type="Pfam" id="PF13391">
    <property type="entry name" value="HNH_2"/>
    <property type="match status" value="1"/>
</dbReference>
<gene>
    <name evidence="2" type="ORF">D9619_009581</name>
</gene>
<evidence type="ECO:0000259" key="1">
    <source>
        <dbReference type="Pfam" id="PF13391"/>
    </source>
</evidence>
<protein>
    <recommendedName>
        <fullName evidence="1">HNH nuclease domain-containing protein</fullName>
    </recommendedName>
</protein>
<accession>A0A8H5BKT6</accession>
<evidence type="ECO:0000313" key="2">
    <source>
        <dbReference type="EMBL" id="KAF5325234.1"/>
    </source>
</evidence>
<feature type="domain" description="HNH nuclease" evidence="1">
    <location>
        <begin position="191"/>
        <end position="287"/>
    </location>
</feature>
<keyword evidence="3" id="KW-1185">Reference proteome</keyword>
<reference evidence="2 3" key="1">
    <citation type="journal article" date="2020" name="ISME J.">
        <title>Uncovering the hidden diversity of litter-decomposition mechanisms in mushroom-forming fungi.</title>
        <authorList>
            <person name="Floudas D."/>
            <person name="Bentzer J."/>
            <person name="Ahren D."/>
            <person name="Johansson T."/>
            <person name="Persson P."/>
            <person name="Tunlid A."/>
        </authorList>
    </citation>
    <scope>NUCLEOTIDE SEQUENCE [LARGE SCALE GENOMIC DNA]</scope>
    <source>
        <strain evidence="2 3">CBS 101986</strain>
    </source>
</reference>
<comment type="caution">
    <text evidence="2">The sequence shown here is derived from an EMBL/GenBank/DDBJ whole genome shotgun (WGS) entry which is preliminary data.</text>
</comment>